<dbReference type="GO" id="GO:0006508">
    <property type="term" value="P:proteolysis"/>
    <property type="evidence" value="ECO:0007669"/>
    <property type="project" value="InterPro"/>
</dbReference>
<dbReference type="SUPFAM" id="SSF52096">
    <property type="entry name" value="ClpP/crotonase"/>
    <property type="match status" value="1"/>
</dbReference>
<evidence type="ECO:0000259" key="2">
    <source>
        <dbReference type="Pfam" id="PF03572"/>
    </source>
</evidence>
<feature type="domain" description="Tail specific protease" evidence="2">
    <location>
        <begin position="308"/>
        <end position="515"/>
    </location>
</feature>
<reference evidence="3 4" key="1">
    <citation type="submission" date="2017-07" db="EMBL/GenBank/DDBJ databases">
        <title>Flavobacterium cyanobacteriorum sp. nov., isolated from cyanobacterial aggregates in a eutrophic lake.</title>
        <authorList>
            <person name="Cai H."/>
        </authorList>
    </citation>
    <scope>NUCLEOTIDE SEQUENCE [LARGE SCALE GENOMIC DNA]</scope>
    <source>
        <strain evidence="3 4">TH167</strain>
    </source>
</reference>
<evidence type="ECO:0000313" key="4">
    <source>
        <dbReference type="Proteomes" id="UP000216035"/>
    </source>
</evidence>
<evidence type="ECO:0000313" key="3">
    <source>
        <dbReference type="EMBL" id="OYQ41961.1"/>
    </source>
</evidence>
<organism evidence="3 4">
    <name type="scientific">Flavobacterium aurantiibacter</name>
    <dbReference type="NCBI Taxonomy" id="2023067"/>
    <lineage>
        <taxon>Bacteria</taxon>
        <taxon>Pseudomonadati</taxon>
        <taxon>Bacteroidota</taxon>
        <taxon>Flavobacteriia</taxon>
        <taxon>Flavobacteriales</taxon>
        <taxon>Flavobacteriaceae</taxon>
        <taxon>Flavobacterium</taxon>
    </lineage>
</organism>
<dbReference type="EMBL" id="NOXX01000217">
    <property type="protein sequence ID" value="OYQ41961.1"/>
    <property type="molecule type" value="Genomic_DNA"/>
</dbReference>
<sequence length="539" mass="62347">MDNRATTERTPAPNSGLAKGGVSCFVRTFVLKIPPFANPQNVSGNFFSLQSQRNNQNHMKKIKKYMLLLLILLSLAFLNDCFNFREIVNKRISTQIDNQPLTREQLNEDLTILLTNLRDIMPKEYYIWPEHAVDSISKAILKNKTLSKSKFLFDINSLLVSFNIAHLEVSFPKKKYNSNLLYDGSEWSLKLRLSNNFLIVDEANVKPTNLTGARLMEINDMPVDSLMSLFLKQCSGLRAWRERSVIDHFGLYLLLNEIHPPYKIDFVDTMQKQQTTTLTYKNGNESASAIKENSSDKGFEFNWFNDSIAYVNLYSYEYQDIAVYSRELDSVFKQLENRCKYLIIDLRYNSGGNSVYGDTLLNHLTDKKYRVPEKKWWMSESYKKNIRQMFPWYMRSIALKKMGVKDYLNSPSNIYYKFDENESYTYPKHQSHQFRNKVYFVIGSGTFSSAIYTGIVVQDNKIAKLIGQPSGDVANAIGENCYLKLPNSGIVVSIPSACFVRPNHDLDMNAPLIPDMLIELDTLNKYDRVNICKWLIYNL</sequence>
<keyword evidence="4" id="KW-1185">Reference proteome</keyword>
<gene>
    <name evidence="3" type="ORF">CHX27_12670</name>
</gene>
<dbReference type="OrthoDB" id="6397760at2"/>
<dbReference type="InterPro" id="IPR005151">
    <property type="entry name" value="Tail-specific_protease"/>
</dbReference>
<evidence type="ECO:0000256" key="1">
    <source>
        <dbReference type="SAM" id="Phobius"/>
    </source>
</evidence>
<dbReference type="InterPro" id="IPR029045">
    <property type="entry name" value="ClpP/crotonase-like_dom_sf"/>
</dbReference>
<dbReference type="AlphaFoldDB" id="A0A255ZKL0"/>
<protein>
    <recommendedName>
        <fullName evidence="2">Tail specific protease domain-containing protein</fullName>
    </recommendedName>
</protein>
<dbReference type="Pfam" id="PF03572">
    <property type="entry name" value="Peptidase_S41"/>
    <property type="match status" value="1"/>
</dbReference>
<dbReference type="GO" id="GO:0008236">
    <property type="term" value="F:serine-type peptidase activity"/>
    <property type="evidence" value="ECO:0007669"/>
    <property type="project" value="InterPro"/>
</dbReference>
<dbReference type="RefSeq" id="WP_094487131.1">
    <property type="nucleotide sequence ID" value="NZ_NOXX01000217.1"/>
</dbReference>
<keyword evidence="1" id="KW-1133">Transmembrane helix</keyword>
<feature type="transmembrane region" description="Helical" evidence="1">
    <location>
        <begin position="65"/>
        <end position="85"/>
    </location>
</feature>
<dbReference type="Proteomes" id="UP000216035">
    <property type="component" value="Unassembled WGS sequence"/>
</dbReference>
<proteinExistence type="predicted"/>
<comment type="caution">
    <text evidence="3">The sequence shown here is derived from an EMBL/GenBank/DDBJ whole genome shotgun (WGS) entry which is preliminary data.</text>
</comment>
<name>A0A255ZKL0_9FLAO</name>
<keyword evidence="1" id="KW-0472">Membrane</keyword>
<accession>A0A255ZKL0</accession>
<keyword evidence="1" id="KW-0812">Transmembrane</keyword>
<dbReference type="Gene3D" id="3.90.226.10">
    <property type="entry name" value="2-enoyl-CoA Hydratase, Chain A, domain 1"/>
    <property type="match status" value="1"/>
</dbReference>